<dbReference type="RefSeq" id="XP_012337298.1">
    <property type="nucleotide sequence ID" value="XM_012481875.1"/>
</dbReference>
<sequence>MALVLGHILAQYVKDRGLVDKPQQYQEFLGKDVTALLDEFVGYMENEELDIYASNCLNKGYTKENHGETKFVANVGDRIMCTLMSRALFFMNAWSSKSAGSQTTDPNNAALKEHIRCAIVNIFMYILNESTCRSKMGVYYAWETMKELESGQPGLLTKGTCRQGLFQNIKIQDFDMGEKIKDWLKNKPSLTKKFAGKGIQSICKKSIHELVGKTQDENAMGGPIELKNEEQAAIRELGQGLKTIVEEVKKAAVQCAKDHDACIESIQHVSSSDPQGADSKATVSNSVDSGTPAPSGNEGGTESSQPATGTPSKASPAEDSVGTPPGSTTSARGSQPQAPASPELPSVPQAPASPVPSSPPASISPQGAPSPASSGTGITSNAATTPAPKQASKDSPASVSVSFIQQTPSSDCSGTAGTVPAPPRETEAAPGAPSNEGATGKSSETTRTSPEAGTPSTGRAGDGNTSGTNDAASGDAVVDGGNDDPPPPGGTWNDGNDFWSVLDTDPNLWGIGKNNPDKPASASGTSGASGGASSEDSGQFQFNFPSPALNIEGATGGFVPPVPADGEVSSSGETPRDYAVPDLTNTVLTATTPLLFFLSAVTVALLGYSLWKYFAYLGHKRRRTYRTVRDVPSPPLDEDILDHLQRGELPPPDYGYTMVRERRRDKFADRRRRAPRVHKRTIIELHLEVLNECEEAEWENVKDEFYGILVEEFMGGNNGHSSSPDNAIPNDGLPGNNVSSTVDPPTDIARTDPCPPNEQDQCSCMETIPLETDPCAPNDCDPWRCMENIRLATHPCAPNEEHPDPWKCMETIQLETGPCVPTDDNPDPWSCMETIQLATDTSPPKDPDPWSCMENIQLPTDPCPPNEHDPDPWCCMETIQLETDPCPPNEDEPDPWSCMETIQLATDRAAPNEQDRWNCMENIQLPTHPCRPHDPDPWNCMESIQLEQEETPFLLPSPYPGN</sequence>
<feature type="compositionally biased region" description="Polar residues" evidence="1">
    <location>
        <begin position="535"/>
        <end position="544"/>
    </location>
</feature>
<dbReference type="Pfam" id="PF12879">
    <property type="entry name" value="SICA_C"/>
    <property type="match status" value="1"/>
</dbReference>
<feature type="region of interest" description="Disordered" evidence="1">
    <location>
        <begin position="268"/>
        <end position="577"/>
    </location>
</feature>
<name>A0A0D9QGF4_PLAFR</name>
<dbReference type="AlphaFoldDB" id="A0A0D9QGF4"/>
<dbReference type="Pfam" id="PF12887">
    <property type="entry name" value="SICA_alpha"/>
    <property type="match status" value="1"/>
</dbReference>
<feature type="transmembrane region" description="Helical" evidence="2">
    <location>
        <begin position="594"/>
        <end position="614"/>
    </location>
</feature>
<feature type="compositionally biased region" description="Low complexity" evidence="1">
    <location>
        <begin position="469"/>
        <end position="480"/>
    </location>
</feature>
<dbReference type="EMBL" id="KQ001702">
    <property type="protein sequence ID" value="KJP86074.1"/>
    <property type="molecule type" value="Genomic_DNA"/>
</dbReference>
<dbReference type="InterPro" id="IPR024288">
    <property type="entry name" value="SICA_C"/>
</dbReference>
<evidence type="ECO:0000313" key="5">
    <source>
        <dbReference type="EMBL" id="KJP86074.1"/>
    </source>
</evidence>
<feature type="region of interest" description="Disordered" evidence="1">
    <location>
        <begin position="717"/>
        <end position="741"/>
    </location>
</feature>
<accession>A0A0D9QGF4</accession>
<proteinExistence type="predicted"/>
<organism evidence="5 6">
    <name type="scientific">Plasmodium fragile</name>
    <dbReference type="NCBI Taxonomy" id="5857"/>
    <lineage>
        <taxon>Eukaryota</taxon>
        <taxon>Sar</taxon>
        <taxon>Alveolata</taxon>
        <taxon>Apicomplexa</taxon>
        <taxon>Aconoidasida</taxon>
        <taxon>Haemosporida</taxon>
        <taxon>Plasmodiidae</taxon>
        <taxon>Plasmodium</taxon>
        <taxon>Plasmodium (Plasmodium)</taxon>
    </lineage>
</organism>
<dbReference type="VEuPathDB" id="PlasmoDB:AK88_04265"/>
<feature type="compositionally biased region" description="Polar residues" evidence="1">
    <location>
        <begin position="325"/>
        <end position="338"/>
    </location>
</feature>
<protein>
    <recommendedName>
        <fullName evidence="7">Schizont-infected cell agglutination C-terminal domain-containing protein</fullName>
    </recommendedName>
</protein>
<dbReference type="Proteomes" id="UP000054561">
    <property type="component" value="Unassembled WGS sequence"/>
</dbReference>
<reference evidence="5 6" key="1">
    <citation type="submission" date="2014-03" db="EMBL/GenBank/DDBJ databases">
        <title>The Genome Sequence of Plasmodium fragile nilgiri.</title>
        <authorList>
            <consortium name="The Broad Institute Genomics Platform"/>
            <consortium name="The Broad Institute Genome Sequencing Center for Infectious Disease"/>
            <person name="Neafsey D."/>
            <person name="Duraisingh M."/>
            <person name="Young S.K."/>
            <person name="Zeng Q."/>
            <person name="Gargeya S."/>
            <person name="Abouelleil A."/>
            <person name="Alvarado L."/>
            <person name="Chapman S.B."/>
            <person name="Gainer-Dewar J."/>
            <person name="Goldberg J."/>
            <person name="Griggs A."/>
            <person name="Gujja S."/>
            <person name="Hansen M."/>
            <person name="Howarth C."/>
            <person name="Imamovic A."/>
            <person name="Larimer J."/>
            <person name="Pearson M."/>
            <person name="Poon T.W."/>
            <person name="Priest M."/>
            <person name="Roberts A."/>
            <person name="Saif S."/>
            <person name="Shea T."/>
            <person name="Sykes S."/>
            <person name="Wortman J."/>
            <person name="Nusbaum C."/>
            <person name="Birren B."/>
        </authorList>
    </citation>
    <scope>NUCLEOTIDE SEQUENCE [LARGE SCALE GENOMIC DNA]</scope>
    <source>
        <strain evidence="6">nilgiri</strain>
    </source>
</reference>
<feature type="domain" description="Schizont-infected cell agglutination C-terminal" evidence="3">
    <location>
        <begin position="612"/>
        <end position="717"/>
    </location>
</feature>
<dbReference type="OrthoDB" id="376328at2759"/>
<evidence type="ECO:0000256" key="2">
    <source>
        <dbReference type="SAM" id="Phobius"/>
    </source>
</evidence>
<feature type="compositionally biased region" description="Low complexity" evidence="1">
    <location>
        <begin position="520"/>
        <end position="534"/>
    </location>
</feature>
<feature type="compositionally biased region" description="Polar residues" evidence="1">
    <location>
        <begin position="281"/>
        <end position="313"/>
    </location>
</feature>
<dbReference type="InterPro" id="IPR024290">
    <property type="entry name" value="SICA_extracell_a"/>
</dbReference>
<evidence type="ECO:0000256" key="1">
    <source>
        <dbReference type="SAM" id="MobiDB-lite"/>
    </source>
</evidence>
<gene>
    <name evidence="5" type="ORF">AK88_04265</name>
</gene>
<feature type="compositionally biased region" description="Polar residues" evidence="1">
    <location>
        <begin position="393"/>
        <end position="416"/>
    </location>
</feature>
<keyword evidence="2" id="KW-1133">Transmembrane helix</keyword>
<keyword evidence="6" id="KW-1185">Reference proteome</keyword>
<evidence type="ECO:0000313" key="6">
    <source>
        <dbReference type="Proteomes" id="UP000054561"/>
    </source>
</evidence>
<evidence type="ECO:0000259" key="4">
    <source>
        <dbReference type="Pfam" id="PF12887"/>
    </source>
</evidence>
<evidence type="ECO:0000259" key="3">
    <source>
        <dbReference type="Pfam" id="PF12879"/>
    </source>
</evidence>
<feature type="compositionally biased region" description="Polar residues" evidence="1">
    <location>
        <begin position="436"/>
        <end position="468"/>
    </location>
</feature>
<keyword evidence="2" id="KW-0812">Transmembrane</keyword>
<feature type="domain" description="Schizont-infected cell agglutination extracellular alpha" evidence="4">
    <location>
        <begin position="20"/>
        <end position="183"/>
    </location>
</feature>
<keyword evidence="2" id="KW-0472">Membrane</keyword>
<feature type="compositionally biased region" description="Low complexity" evidence="1">
    <location>
        <begin position="360"/>
        <end position="375"/>
    </location>
</feature>
<evidence type="ECO:0008006" key="7">
    <source>
        <dbReference type="Google" id="ProtNLM"/>
    </source>
</evidence>
<dbReference type="GeneID" id="24269579"/>